<comment type="caution">
    <text evidence="5">The sequence shown here is derived from an EMBL/GenBank/DDBJ whole genome shotgun (WGS) entry which is preliminary data.</text>
</comment>
<name>A0A8H3KYP0_9GLOM</name>
<evidence type="ECO:0000313" key="6">
    <source>
        <dbReference type="Proteomes" id="UP000615446"/>
    </source>
</evidence>
<gene>
    <name evidence="5" type="ORF">RCL2_000475300</name>
</gene>
<dbReference type="SUPFAM" id="SSF54160">
    <property type="entry name" value="Chromo domain-like"/>
    <property type="match status" value="2"/>
</dbReference>
<comment type="subcellular location">
    <subcellularLocation>
        <location evidence="1">Nucleus</location>
    </subcellularLocation>
</comment>
<accession>A0A8H3KYP0</accession>
<evidence type="ECO:0000313" key="5">
    <source>
        <dbReference type="EMBL" id="GES77379.1"/>
    </source>
</evidence>
<dbReference type="Pfam" id="PF00385">
    <property type="entry name" value="Chromo"/>
    <property type="match status" value="1"/>
</dbReference>
<dbReference type="InterPro" id="IPR000953">
    <property type="entry name" value="Chromo/chromo_shadow_dom"/>
</dbReference>
<dbReference type="Gene3D" id="2.40.50.40">
    <property type="match status" value="2"/>
</dbReference>
<dbReference type="InterPro" id="IPR008251">
    <property type="entry name" value="Chromo_shadow_dom"/>
</dbReference>
<proteinExistence type="predicted"/>
<keyword evidence="2" id="KW-0539">Nucleus</keyword>
<dbReference type="Pfam" id="PF01393">
    <property type="entry name" value="Chromo_shadow"/>
    <property type="match status" value="1"/>
</dbReference>
<dbReference type="InterPro" id="IPR023780">
    <property type="entry name" value="Chromo_domain"/>
</dbReference>
<dbReference type="EMBL" id="BLAL01000030">
    <property type="protein sequence ID" value="GES77379.1"/>
    <property type="molecule type" value="Genomic_DNA"/>
</dbReference>
<evidence type="ECO:0000256" key="2">
    <source>
        <dbReference type="ARBA" id="ARBA00023242"/>
    </source>
</evidence>
<reference evidence="5" key="1">
    <citation type="submission" date="2019-10" db="EMBL/GenBank/DDBJ databases">
        <title>Conservation and host-specific expression of non-tandemly repeated heterogenous ribosome RNA gene in arbuscular mycorrhizal fungi.</title>
        <authorList>
            <person name="Maeda T."/>
            <person name="Kobayashi Y."/>
            <person name="Nakagawa T."/>
            <person name="Ezawa T."/>
            <person name="Yamaguchi K."/>
            <person name="Bino T."/>
            <person name="Nishimoto Y."/>
            <person name="Shigenobu S."/>
            <person name="Kawaguchi M."/>
        </authorList>
    </citation>
    <scope>NUCLEOTIDE SEQUENCE</scope>
    <source>
        <strain evidence="5">HR1</strain>
    </source>
</reference>
<evidence type="ECO:0000259" key="4">
    <source>
        <dbReference type="PROSITE" id="PS50013"/>
    </source>
</evidence>
<dbReference type="GO" id="GO:0005634">
    <property type="term" value="C:nucleus"/>
    <property type="evidence" value="ECO:0007669"/>
    <property type="project" value="UniProtKB-SubCell"/>
</dbReference>
<evidence type="ECO:0000256" key="3">
    <source>
        <dbReference type="SAM" id="MobiDB-lite"/>
    </source>
</evidence>
<sequence>MLLYDNNTEIIDLTTMDIDSDHVDSPSQSPYPELISSPNSIYIYPIHSYASQRLNSNPLPNPSPEPSKQSNRKYKRKSIQKKFRMKNDNSLKDFIVDDDEIEEEVAKGSAISVKKYVELILDHKYDDGQLLYLVKWDDSKFANSWENAQTINDTVMLTTYWEERRKKKRPIGHPSTQPKRRCYNSEDEINDDENDSGDDSDNYELINKYPNAVAYTDPRVLIDWNEEIDEIESIQHTDSGQLIAYVLWKSGLRSMHLLDELHEKAPKKMCRWYSTHLRFLDNKSLQYWY</sequence>
<dbReference type="Proteomes" id="UP000615446">
    <property type="component" value="Unassembled WGS sequence"/>
</dbReference>
<evidence type="ECO:0000256" key="1">
    <source>
        <dbReference type="ARBA" id="ARBA00004123"/>
    </source>
</evidence>
<dbReference type="CDD" id="cd00024">
    <property type="entry name" value="CD_CSD"/>
    <property type="match status" value="1"/>
</dbReference>
<dbReference type="PROSITE" id="PS50013">
    <property type="entry name" value="CHROMO_2"/>
    <property type="match status" value="1"/>
</dbReference>
<feature type="region of interest" description="Disordered" evidence="3">
    <location>
        <begin position="53"/>
        <end position="76"/>
    </location>
</feature>
<dbReference type="InterPro" id="IPR016197">
    <property type="entry name" value="Chromo-like_dom_sf"/>
</dbReference>
<dbReference type="AlphaFoldDB" id="A0A8H3KYP0"/>
<feature type="region of interest" description="Disordered" evidence="3">
    <location>
        <begin position="167"/>
        <end position="202"/>
    </location>
</feature>
<dbReference type="SMART" id="SM00300">
    <property type="entry name" value="ChSh"/>
    <property type="match status" value="1"/>
</dbReference>
<dbReference type="OrthoDB" id="433924at2759"/>
<feature type="compositionally biased region" description="Acidic residues" evidence="3">
    <location>
        <begin position="185"/>
        <end position="202"/>
    </location>
</feature>
<protein>
    <submittedName>
        <fullName evidence="5">Chromo domain-containing protein</fullName>
    </submittedName>
</protein>
<organism evidence="5 6">
    <name type="scientific">Rhizophagus clarus</name>
    <dbReference type="NCBI Taxonomy" id="94130"/>
    <lineage>
        <taxon>Eukaryota</taxon>
        <taxon>Fungi</taxon>
        <taxon>Fungi incertae sedis</taxon>
        <taxon>Mucoromycota</taxon>
        <taxon>Glomeromycotina</taxon>
        <taxon>Glomeromycetes</taxon>
        <taxon>Glomerales</taxon>
        <taxon>Glomeraceae</taxon>
        <taxon>Rhizophagus</taxon>
    </lineage>
</organism>
<feature type="domain" description="Chromo" evidence="4">
    <location>
        <begin position="115"/>
        <end position="172"/>
    </location>
</feature>